<proteinExistence type="predicted"/>
<accession>A0AAD7ALB5</accession>
<feature type="transmembrane region" description="Helical" evidence="1">
    <location>
        <begin position="16"/>
        <end position="34"/>
    </location>
</feature>
<dbReference type="EMBL" id="JARIHO010000004">
    <property type="protein sequence ID" value="KAJ7362240.1"/>
    <property type="molecule type" value="Genomic_DNA"/>
</dbReference>
<feature type="transmembrane region" description="Helical" evidence="1">
    <location>
        <begin position="172"/>
        <end position="191"/>
    </location>
</feature>
<feature type="transmembrane region" description="Helical" evidence="1">
    <location>
        <begin position="95"/>
        <end position="114"/>
    </location>
</feature>
<name>A0AAD7ALB5_9AGAR</name>
<organism evidence="3 4">
    <name type="scientific">Mycena albidolilacea</name>
    <dbReference type="NCBI Taxonomy" id="1033008"/>
    <lineage>
        <taxon>Eukaryota</taxon>
        <taxon>Fungi</taxon>
        <taxon>Dikarya</taxon>
        <taxon>Basidiomycota</taxon>
        <taxon>Agaricomycotina</taxon>
        <taxon>Agaricomycetes</taxon>
        <taxon>Agaricomycetidae</taxon>
        <taxon>Agaricales</taxon>
        <taxon>Marasmiineae</taxon>
        <taxon>Mycenaceae</taxon>
        <taxon>Mycena</taxon>
    </lineage>
</organism>
<dbReference type="Proteomes" id="UP001218218">
    <property type="component" value="Unassembled WGS sequence"/>
</dbReference>
<gene>
    <name evidence="3" type="ORF">DFH08DRAFT_950529</name>
</gene>
<keyword evidence="1" id="KW-0472">Membrane</keyword>
<comment type="caution">
    <text evidence="3">The sequence shown here is derived from an EMBL/GenBank/DDBJ whole genome shotgun (WGS) entry which is preliminary data.</text>
</comment>
<keyword evidence="1" id="KW-0812">Transmembrane</keyword>
<evidence type="ECO:0000259" key="2">
    <source>
        <dbReference type="Pfam" id="PF20151"/>
    </source>
</evidence>
<feature type="transmembrane region" description="Helical" evidence="1">
    <location>
        <begin position="55"/>
        <end position="75"/>
    </location>
</feature>
<sequence length="312" mass="35182">MTESLSDVEIQQQIEISRYLVLVPFTVLVYEYTLTFRLEVERYWGTRLTAGNALFFINRYSALFGTVPILVELLSTTTDPSKAAMCHGFQEYHKYFVLLSQILVAVMLIMRTYALYERNKYVLALTVVVTLTVIVFALYILLAGSSQDTLDPTLKSFGCPSAAPHDSNLHLAAAWSGMLIFDVMIFVLTVYKALRHDMGSGSLFSVLFRDGSMYFGIMIAVNVGNIVTYTSGGPIISGSATTILNIVSSLMLTRLMLNLRDPRILRAQRNRTTRLTTTHDSPAITTFMEPYMGTDIPMDSMWTEEEELEYMR</sequence>
<evidence type="ECO:0000256" key="1">
    <source>
        <dbReference type="SAM" id="Phobius"/>
    </source>
</evidence>
<protein>
    <recommendedName>
        <fullName evidence="2">DUF6533 domain-containing protein</fullName>
    </recommendedName>
</protein>
<feature type="transmembrane region" description="Helical" evidence="1">
    <location>
        <begin position="212"/>
        <end position="229"/>
    </location>
</feature>
<keyword evidence="1" id="KW-1133">Transmembrane helix</keyword>
<dbReference type="InterPro" id="IPR045340">
    <property type="entry name" value="DUF6533"/>
</dbReference>
<keyword evidence="4" id="KW-1185">Reference proteome</keyword>
<evidence type="ECO:0000313" key="4">
    <source>
        <dbReference type="Proteomes" id="UP001218218"/>
    </source>
</evidence>
<reference evidence="3" key="1">
    <citation type="submission" date="2023-03" db="EMBL/GenBank/DDBJ databases">
        <title>Massive genome expansion in bonnet fungi (Mycena s.s.) driven by repeated elements and novel gene families across ecological guilds.</title>
        <authorList>
            <consortium name="Lawrence Berkeley National Laboratory"/>
            <person name="Harder C.B."/>
            <person name="Miyauchi S."/>
            <person name="Viragh M."/>
            <person name="Kuo A."/>
            <person name="Thoen E."/>
            <person name="Andreopoulos B."/>
            <person name="Lu D."/>
            <person name="Skrede I."/>
            <person name="Drula E."/>
            <person name="Henrissat B."/>
            <person name="Morin E."/>
            <person name="Kohler A."/>
            <person name="Barry K."/>
            <person name="LaButti K."/>
            <person name="Morin E."/>
            <person name="Salamov A."/>
            <person name="Lipzen A."/>
            <person name="Mereny Z."/>
            <person name="Hegedus B."/>
            <person name="Baldrian P."/>
            <person name="Stursova M."/>
            <person name="Weitz H."/>
            <person name="Taylor A."/>
            <person name="Grigoriev I.V."/>
            <person name="Nagy L.G."/>
            <person name="Martin F."/>
            <person name="Kauserud H."/>
        </authorList>
    </citation>
    <scope>NUCLEOTIDE SEQUENCE</scope>
    <source>
        <strain evidence="3">CBHHK002</strain>
    </source>
</reference>
<evidence type="ECO:0000313" key="3">
    <source>
        <dbReference type="EMBL" id="KAJ7362240.1"/>
    </source>
</evidence>
<feature type="transmembrane region" description="Helical" evidence="1">
    <location>
        <begin position="235"/>
        <end position="257"/>
    </location>
</feature>
<dbReference type="Pfam" id="PF20151">
    <property type="entry name" value="DUF6533"/>
    <property type="match status" value="1"/>
</dbReference>
<dbReference type="AlphaFoldDB" id="A0AAD7ALB5"/>
<feature type="transmembrane region" description="Helical" evidence="1">
    <location>
        <begin position="121"/>
        <end position="142"/>
    </location>
</feature>
<feature type="domain" description="DUF6533" evidence="2">
    <location>
        <begin position="19"/>
        <end position="63"/>
    </location>
</feature>